<name>A0A6G4U9U5_9ACTN</name>
<evidence type="ECO:0008006" key="3">
    <source>
        <dbReference type="Google" id="ProtNLM"/>
    </source>
</evidence>
<evidence type="ECO:0000313" key="2">
    <source>
        <dbReference type="Proteomes" id="UP000481583"/>
    </source>
</evidence>
<comment type="caution">
    <text evidence="1">The sequence shown here is derived from an EMBL/GenBank/DDBJ whole genome shotgun (WGS) entry which is preliminary data.</text>
</comment>
<gene>
    <name evidence="1" type="ORF">G5C51_34645</name>
</gene>
<dbReference type="Proteomes" id="UP000481583">
    <property type="component" value="Unassembled WGS sequence"/>
</dbReference>
<evidence type="ECO:0000313" key="1">
    <source>
        <dbReference type="EMBL" id="NGN69015.1"/>
    </source>
</evidence>
<sequence>MRALRIAAQVEAGSLVLLLANLCTVHTEVITSLGGPVHGTAYLIIILAVWRTTAAPAARWRALIPGIGGLLALRRLAARG</sequence>
<reference evidence="1 2" key="1">
    <citation type="submission" date="2020-02" db="EMBL/GenBank/DDBJ databases">
        <title>Whole-genome analyses of novel actinobacteria.</title>
        <authorList>
            <person name="Sahin N."/>
        </authorList>
    </citation>
    <scope>NUCLEOTIDE SEQUENCE [LARGE SCALE GENOMIC DNA]</scope>
    <source>
        <strain evidence="1 2">A7024</strain>
    </source>
</reference>
<dbReference type="EMBL" id="JAAKZV010000250">
    <property type="protein sequence ID" value="NGN69015.1"/>
    <property type="molecule type" value="Genomic_DNA"/>
</dbReference>
<protein>
    <recommendedName>
        <fullName evidence="3">DUF3817 domain-containing protein</fullName>
    </recommendedName>
</protein>
<dbReference type="AlphaFoldDB" id="A0A6G4U9U5"/>
<organism evidence="1 2">
    <name type="scientific">Streptomyces coryli</name>
    <dbReference type="NCBI Taxonomy" id="1128680"/>
    <lineage>
        <taxon>Bacteria</taxon>
        <taxon>Bacillati</taxon>
        <taxon>Actinomycetota</taxon>
        <taxon>Actinomycetes</taxon>
        <taxon>Kitasatosporales</taxon>
        <taxon>Streptomycetaceae</taxon>
        <taxon>Streptomyces</taxon>
    </lineage>
</organism>
<accession>A0A6G4U9U5</accession>
<keyword evidence="2" id="KW-1185">Reference proteome</keyword>
<proteinExistence type="predicted"/>